<comment type="caution">
    <text evidence="1">The sequence shown here is derived from an EMBL/GenBank/DDBJ whole genome shotgun (WGS) entry which is preliminary data.</text>
</comment>
<reference evidence="1" key="1">
    <citation type="submission" date="2016-12" db="EMBL/GenBank/DDBJ databases">
        <authorList>
            <person name="Moulin L."/>
        </authorList>
    </citation>
    <scope>NUCLEOTIDE SEQUENCE [LARGE SCALE GENOMIC DNA]</scope>
    <source>
        <strain evidence="1">STM 7183</strain>
    </source>
</reference>
<dbReference type="Proteomes" id="UP000195569">
    <property type="component" value="Unassembled WGS sequence"/>
</dbReference>
<dbReference type="AlphaFoldDB" id="A0A1N7STD4"/>
<sequence length="63" mass="7346">MVAQPERTTPIVSTRTYRIFTYPPFKLIFNSHMTKTLVYCLRLCVLPTIRPEPIVSQEQTSQC</sequence>
<accession>A0A1N7STD4</accession>
<organism evidence="1 2">
    <name type="scientific">Paraburkholderia piptadeniae</name>
    <dbReference type="NCBI Taxonomy" id="1701573"/>
    <lineage>
        <taxon>Bacteria</taxon>
        <taxon>Pseudomonadati</taxon>
        <taxon>Pseudomonadota</taxon>
        <taxon>Betaproteobacteria</taxon>
        <taxon>Burkholderiales</taxon>
        <taxon>Burkholderiaceae</taxon>
        <taxon>Paraburkholderia</taxon>
    </lineage>
</organism>
<dbReference type="EMBL" id="CYGY02000075">
    <property type="protein sequence ID" value="SIT50207.1"/>
    <property type="molecule type" value="Genomic_DNA"/>
</dbReference>
<evidence type="ECO:0000313" key="2">
    <source>
        <dbReference type="Proteomes" id="UP000195569"/>
    </source>
</evidence>
<evidence type="ECO:0000313" key="1">
    <source>
        <dbReference type="EMBL" id="SIT50207.1"/>
    </source>
</evidence>
<keyword evidence="2" id="KW-1185">Reference proteome</keyword>
<name>A0A1N7STD4_9BURK</name>
<gene>
    <name evidence="1" type="ORF">BN2476_750150</name>
</gene>
<proteinExistence type="predicted"/>
<protein>
    <submittedName>
        <fullName evidence="1">Uncharacterized protein</fullName>
    </submittedName>
</protein>